<dbReference type="AlphaFoldDB" id="A0AAE3XQ65"/>
<dbReference type="EMBL" id="JAVDQD010000005">
    <property type="protein sequence ID" value="MDR6240547.1"/>
    <property type="molecule type" value="Genomic_DNA"/>
</dbReference>
<dbReference type="RefSeq" id="WP_309940564.1">
    <property type="nucleotide sequence ID" value="NZ_AP025306.1"/>
</dbReference>
<dbReference type="Proteomes" id="UP001185092">
    <property type="component" value="Unassembled WGS sequence"/>
</dbReference>
<evidence type="ECO:0000256" key="1">
    <source>
        <dbReference type="SAM" id="SignalP"/>
    </source>
</evidence>
<keyword evidence="3" id="KW-1185">Reference proteome</keyword>
<reference evidence="2" key="1">
    <citation type="submission" date="2023-07" db="EMBL/GenBank/DDBJ databases">
        <title>Genomic Encyclopedia of Type Strains, Phase IV (KMG-IV): sequencing the most valuable type-strain genomes for metagenomic binning, comparative biology and taxonomic classification.</title>
        <authorList>
            <person name="Goeker M."/>
        </authorList>
    </citation>
    <scope>NUCLEOTIDE SEQUENCE</scope>
    <source>
        <strain evidence="2">DSM 26174</strain>
    </source>
</reference>
<keyword evidence="1" id="KW-0732">Signal</keyword>
<feature type="chain" id="PRO_5042163807" evidence="1">
    <location>
        <begin position="22"/>
        <end position="155"/>
    </location>
</feature>
<accession>A0AAE3XQ65</accession>
<proteinExistence type="predicted"/>
<protein>
    <submittedName>
        <fullName evidence="2">Spy/CpxP family protein refolding chaperone</fullName>
    </submittedName>
</protein>
<evidence type="ECO:0000313" key="2">
    <source>
        <dbReference type="EMBL" id="MDR6240547.1"/>
    </source>
</evidence>
<organism evidence="2 3">
    <name type="scientific">Aureibacter tunicatorum</name>
    <dbReference type="NCBI Taxonomy" id="866807"/>
    <lineage>
        <taxon>Bacteria</taxon>
        <taxon>Pseudomonadati</taxon>
        <taxon>Bacteroidota</taxon>
        <taxon>Cytophagia</taxon>
        <taxon>Cytophagales</taxon>
        <taxon>Persicobacteraceae</taxon>
        <taxon>Aureibacter</taxon>
    </lineage>
</organism>
<name>A0AAE3XQ65_9BACT</name>
<gene>
    <name evidence="2" type="ORF">HNQ88_003623</name>
</gene>
<comment type="caution">
    <text evidence="2">The sequence shown here is derived from an EMBL/GenBank/DDBJ whole genome shotgun (WGS) entry which is preliminary data.</text>
</comment>
<sequence>MKKIFIFILVVGVFFSNESLAQTTQETDVIKSILKMAKRDFFAVNMDLTEDQAALFWPIYDEYDSKKSKMISGQVSNLKKLIVQQDFSEKEINEIISTVKKLEVQSSKLRHTYYNKIRKKVGLLVGVEFFQLDEFVSTELKAYIMENLSLEFSDE</sequence>
<evidence type="ECO:0000313" key="3">
    <source>
        <dbReference type="Proteomes" id="UP001185092"/>
    </source>
</evidence>
<feature type="signal peptide" evidence="1">
    <location>
        <begin position="1"/>
        <end position="21"/>
    </location>
</feature>